<evidence type="ECO:0000313" key="1">
    <source>
        <dbReference type="EMBL" id="OLL22783.1"/>
    </source>
</evidence>
<evidence type="ECO:0000313" key="2">
    <source>
        <dbReference type="Proteomes" id="UP000186594"/>
    </source>
</evidence>
<name>A0A1U7LJL5_NEOID</name>
<protein>
    <submittedName>
        <fullName evidence="1">Uncharacterized protein</fullName>
    </submittedName>
</protein>
<comment type="caution">
    <text evidence="1">The sequence shown here is derived from an EMBL/GenBank/DDBJ whole genome shotgun (WGS) entry which is preliminary data.</text>
</comment>
<dbReference type="EMBL" id="LXFE01002745">
    <property type="protein sequence ID" value="OLL22783.1"/>
    <property type="molecule type" value="Genomic_DNA"/>
</dbReference>
<dbReference type="AlphaFoldDB" id="A0A1U7LJL5"/>
<sequence>NCRTDPAWRGRKRWSARARDAGRRHIAQLPRPHHHCSVLHALLPSLCCTAVLHCCIAMSRSQTPPDNCPTPTSSLIGRESRRLSASAHDFAAEVADSFSAAAEKVGHSLVCVFEELKGVAASPPRPYSQIGSAIMPSSTRATAEKHFPSNGPTPRCSICTTNPVSALAGAKLTSSQYMDPSHRRGPLPSRWLQLRDKYICVSPHNDDRHLYPPLFLRQCSHLSYLEQHLSHHMLRLTVCRQPR</sequence>
<accession>A0A1U7LJL5</accession>
<feature type="non-terminal residue" evidence="1">
    <location>
        <position position="1"/>
    </location>
</feature>
<keyword evidence="2" id="KW-1185">Reference proteome</keyword>
<proteinExistence type="predicted"/>
<gene>
    <name evidence="1" type="ORF">NEOLI_002643</name>
</gene>
<dbReference type="Proteomes" id="UP000186594">
    <property type="component" value="Unassembled WGS sequence"/>
</dbReference>
<reference evidence="1 2" key="1">
    <citation type="submission" date="2016-04" db="EMBL/GenBank/DDBJ databases">
        <title>Evolutionary innovation and constraint leading to complex multicellularity in the Ascomycota.</title>
        <authorList>
            <person name="Cisse O."/>
            <person name="Nguyen A."/>
            <person name="Hewitt D.A."/>
            <person name="Jedd G."/>
            <person name="Stajich J.E."/>
        </authorList>
    </citation>
    <scope>NUCLEOTIDE SEQUENCE [LARGE SCALE GENOMIC DNA]</scope>
    <source>
        <strain evidence="1 2">DAH-3</strain>
    </source>
</reference>
<organism evidence="1 2">
    <name type="scientific">Neolecta irregularis (strain DAH-3)</name>
    <dbReference type="NCBI Taxonomy" id="1198029"/>
    <lineage>
        <taxon>Eukaryota</taxon>
        <taxon>Fungi</taxon>
        <taxon>Dikarya</taxon>
        <taxon>Ascomycota</taxon>
        <taxon>Taphrinomycotina</taxon>
        <taxon>Neolectales</taxon>
        <taxon>Neolectaceae</taxon>
        <taxon>Neolecta</taxon>
    </lineage>
</organism>